<feature type="compositionally biased region" description="Basic residues" evidence="1">
    <location>
        <begin position="153"/>
        <end position="164"/>
    </location>
</feature>
<feature type="chain" id="PRO_5016241506" description="Periplasmic heavy metal sensor" evidence="2">
    <location>
        <begin position="21"/>
        <end position="164"/>
    </location>
</feature>
<dbReference type="AlphaFoldDB" id="A0A328BJ98"/>
<evidence type="ECO:0000313" key="4">
    <source>
        <dbReference type="Proteomes" id="UP000248553"/>
    </source>
</evidence>
<feature type="region of interest" description="Disordered" evidence="1">
    <location>
        <begin position="127"/>
        <end position="164"/>
    </location>
</feature>
<keyword evidence="4" id="KW-1185">Reference proteome</keyword>
<dbReference type="OrthoDB" id="884879at2"/>
<keyword evidence="2" id="KW-0732">Signal</keyword>
<evidence type="ECO:0000313" key="3">
    <source>
        <dbReference type="EMBL" id="RAK66066.1"/>
    </source>
</evidence>
<organism evidence="3 4">
    <name type="scientific">Hymenobacter edaphi</name>
    <dbReference type="NCBI Taxonomy" id="2211146"/>
    <lineage>
        <taxon>Bacteria</taxon>
        <taxon>Pseudomonadati</taxon>
        <taxon>Bacteroidota</taxon>
        <taxon>Cytophagia</taxon>
        <taxon>Cytophagales</taxon>
        <taxon>Hymenobacteraceae</taxon>
        <taxon>Hymenobacter</taxon>
    </lineage>
</organism>
<accession>A0A328BJ98</accession>
<gene>
    <name evidence="3" type="ORF">DLM85_15300</name>
</gene>
<evidence type="ECO:0008006" key="5">
    <source>
        <dbReference type="Google" id="ProtNLM"/>
    </source>
</evidence>
<dbReference type="Proteomes" id="UP000248553">
    <property type="component" value="Unassembled WGS sequence"/>
</dbReference>
<sequence length="164" mass="18437">MKKMLFLLTVATLSFASAQAQTTPPANGGGYQGQGRGMGREQRTPEQRADMQTQRLTKQLSLTTEQQPKVRAIFLAQTSEVDAARAQMTPGSLDRDAMRQKMQEGRARYDEQLKAVLTPEQFTTYQTQREDRMERTGELKDARKEGKKEGKVKAKKDKVKVKAG</sequence>
<proteinExistence type="predicted"/>
<feature type="signal peptide" evidence="2">
    <location>
        <begin position="1"/>
        <end position="20"/>
    </location>
</feature>
<comment type="caution">
    <text evidence="3">The sequence shown here is derived from an EMBL/GenBank/DDBJ whole genome shotgun (WGS) entry which is preliminary data.</text>
</comment>
<evidence type="ECO:0000256" key="2">
    <source>
        <dbReference type="SAM" id="SignalP"/>
    </source>
</evidence>
<feature type="compositionally biased region" description="Gly residues" evidence="1">
    <location>
        <begin position="27"/>
        <end position="37"/>
    </location>
</feature>
<reference evidence="4" key="1">
    <citation type="submission" date="2018-05" db="EMBL/GenBank/DDBJ databases">
        <authorList>
            <person name="Nie L."/>
        </authorList>
    </citation>
    <scope>NUCLEOTIDE SEQUENCE [LARGE SCALE GENOMIC DNA]</scope>
    <source>
        <strain evidence="4">NL</strain>
    </source>
</reference>
<name>A0A328BJ98_9BACT</name>
<dbReference type="EMBL" id="QHKM01000004">
    <property type="protein sequence ID" value="RAK66066.1"/>
    <property type="molecule type" value="Genomic_DNA"/>
</dbReference>
<protein>
    <recommendedName>
        <fullName evidence="5">Periplasmic heavy metal sensor</fullName>
    </recommendedName>
</protein>
<feature type="region of interest" description="Disordered" evidence="1">
    <location>
        <begin position="20"/>
        <end position="52"/>
    </location>
</feature>
<feature type="compositionally biased region" description="Basic and acidic residues" evidence="1">
    <location>
        <begin position="38"/>
        <end position="49"/>
    </location>
</feature>
<dbReference type="RefSeq" id="WP_111478976.1">
    <property type="nucleotide sequence ID" value="NZ_QHKM01000004.1"/>
</dbReference>
<feature type="compositionally biased region" description="Basic and acidic residues" evidence="1">
    <location>
        <begin position="128"/>
        <end position="152"/>
    </location>
</feature>
<evidence type="ECO:0000256" key="1">
    <source>
        <dbReference type="SAM" id="MobiDB-lite"/>
    </source>
</evidence>